<evidence type="ECO:0000256" key="1">
    <source>
        <dbReference type="SAM" id="MobiDB-lite"/>
    </source>
</evidence>
<sequence length="382" mass="39994">MDAVKGIGQPRRMGQQVPHADGLRRGHGDGLGRGPSGVHARRGELGQPPADGIRQLEGPFLPQHHRRDGGDGLRHGVDAPEGVCLDLTARLLVGEAVRGQVGHLAAARDHHLPAREPPIVDVPFQVRVDTAQLLRVQAHVAWVHIDAEGRHGSSPQGGMACHPRDDGLEPGGLTMKREGFQPPRSCASGGAAHFGGPGNLDQTARLDVVDESVDGDALGHQGAGADALHVHHHALREILDREPVHELALGRAGTSADVLPLALVEHRRLEAALEQLAEGLLREELHAAVGMVDDEELLGAQQLVGDDEGADGIVTRTASGVADDVRIALLEPRELGGIDARVHAGQDGEASGGGQRQLALVTEPLGIGGVGGKNLIAKLAHR</sequence>
<evidence type="ECO:0000313" key="2">
    <source>
        <dbReference type="EMBL" id="EAU65160.1"/>
    </source>
</evidence>
<proteinExistence type="predicted"/>
<feature type="region of interest" description="Disordered" evidence="1">
    <location>
        <begin position="1"/>
        <end position="52"/>
    </location>
</feature>
<feature type="compositionally biased region" description="Basic and acidic residues" evidence="1">
    <location>
        <begin position="21"/>
        <end position="30"/>
    </location>
</feature>
<reference evidence="2 3" key="1">
    <citation type="submission" date="2006-04" db="EMBL/GenBank/DDBJ databases">
        <authorList>
            <person name="Nierman W.C."/>
        </authorList>
    </citation>
    <scope>NUCLEOTIDE SEQUENCE [LARGE SCALE GENOMIC DNA]</scope>
    <source>
        <strain evidence="2 3">DW4/3-1</strain>
    </source>
</reference>
<dbReference type="Proteomes" id="UP000032702">
    <property type="component" value="Unassembled WGS sequence"/>
</dbReference>
<name>Q08XE8_STIAD</name>
<organism evidence="2 3">
    <name type="scientific">Stigmatella aurantiaca (strain DW4/3-1)</name>
    <dbReference type="NCBI Taxonomy" id="378806"/>
    <lineage>
        <taxon>Bacteria</taxon>
        <taxon>Pseudomonadati</taxon>
        <taxon>Myxococcota</taxon>
        <taxon>Myxococcia</taxon>
        <taxon>Myxococcales</taxon>
        <taxon>Cystobacterineae</taxon>
        <taxon>Archangiaceae</taxon>
        <taxon>Stigmatella</taxon>
    </lineage>
</organism>
<accession>Q08XE8</accession>
<comment type="caution">
    <text evidence="2">The sequence shown here is derived from an EMBL/GenBank/DDBJ whole genome shotgun (WGS) entry which is preliminary data.</text>
</comment>
<dbReference type="AlphaFoldDB" id="Q08XE8"/>
<gene>
    <name evidence="2" type="ORF">STIAU_4203</name>
</gene>
<evidence type="ECO:0000313" key="3">
    <source>
        <dbReference type="Proteomes" id="UP000032702"/>
    </source>
</evidence>
<protein>
    <submittedName>
        <fullName evidence="2">Uncharacterized protein</fullName>
    </submittedName>
</protein>
<dbReference type="EMBL" id="AAMD01000091">
    <property type="protein sequence ID" value="EAU65160.1"/>
    <property type="molecule type" value="Genomic_DNA"/>
</dbReference>